<dbReference type="RefSeq" id="WP_093951422.1">
    <property type="nucleotide sequence ID" value="NZ_NMUL01000038.1"/>
</dbReference>
<dbReference type="PROSITE" id="PS51918">
    <property type="entry name" value="RADICAL_SAM"/>
    <property type="match status" value="1"/>
</dbReference>
<evidence type="ECO:0000256" key="4">
    <source>
        <dbReference type="ARBA" id="ARBA00023014"/>
    </source>
</evidence>
<reference evidence="7" key="1">
    <citation type="submission" date="2017-07" db="EMBL/GenBank/DDBJ databases">
        <title>Comparative genome mining reveals phylogenetic distribution patterns of secondary metabolites in Amycolatopsis.</title>
        <authorList>
            <person name="Adamek M."/>
            <person name="Alanjary M."/>
            <person name="Sales-Ortells H."/>
            <person name="Goodfellow M."/>
            <person name="Bull A.T."/>
            <person name="Kalinowski J."/>
            <person name="Ziemert N."/>
        </authorList>
    </citation>
    <scope>NUCLEOTIDE SEQUENCE [LARGE SCALE GENOMIC DNA]</scope>
    <source>
        <strain evidence="7">H5</strain>
    </source>
</reference>
<dbReference type="PANTHER" id="PTHR11228:SF7">
    <property type="entry name" value="PQQA PEPTIDE CYCLASE"/>
    <property type="match status" value="1"/>
</dbReference>
<keyword evidence="4" id="KW-0411">Iron-sulfur</keyword>
<keyword evidence="3" id="KW-0408">Iron</keyword>
<feature type="domain" description="Radical SAM core" evidence="5">
    <location>
        <begin position="75"/>
        <end position="281"/>
    </location>
</feature>
<dbReference type="PANTHER" id="PTHR11228">
    <property type="entry name" value="RADICAL SAM DOMAIN PROTEIN"/>
    <property type="match status" value="1"/>
</dbReference>
<evidence type="ECO:0000256" key="2">
    <source>
        <dbReference type="ARBA" id="ARBA00022723"/>
    </source>
</evidence>
<comment type="caution">
    <text evidence="6">The sequence shown here is derived from an EMBL/GenBank/DDBJ whole genome shotgun (WGS) entry which is preliminary data.</text>
</comment>
<evidence type="ECO:0000256" key="3">
    <source>
        <dbReference type="ARBA" id="ARBA00023004"/>
    </source>
</evidence>
<protein>
    <submittedName>
        <fullName evidence="6">Radical SAM protein</fullName>
    </submittedName>
</protein>
<dbReference type="InterPro" id="IPR050377">
    <property type="entry name" value="Radical_SAM_PqqE_MftC-like"/>
</dbReference>
<dbReference type="SUPFAM" id="SSF102114">
    <property type="entry name" value="Radical SAM enzymes"/>
    <property type="match status" value="1"/>
</dbReference>
<dbReference type="GO" id="GO:0051536">
    <property type="term" value="F:iron-sulfur cluster binding"/>
    <property type="evidence" value="ECO:0007669"/>
    <property type="project" value="UniProtKB-KW"/>
</dbReference>
<dbReference type="GO" id="GO:0046872">
    <property type="term" value="F:metal ion binding"/>
    <property type="evidence" value="ECO:0007669"/>
    <property type="project" value="UniProtKB-KW"/>
</dbReference>
<dbReference type="InterPro" id="IPR058240">
    <property type="entry name" value="rSAM_sf"/>
</dbReference>
<keyword evidence="2" id="KW-0479">Metal-binding</keyword>
<dbReference type="InterPro" id="IPR007197">
    <property type="entry name" value="rSAM"/>
</dbReference>
<proteinExistence type="predicted"/>
<keyword evidence="7" id="KW-1185">Reference proteome</keyword>
<gene>
    <name evidence="6" type="ORF">CF165_32670</name>
</gene>
<keyword evidence="1" id="KW-0949">S-adenosyl-L-methionine</keyword>
<evidence type="ECO:0000259" key="5">
    <source>
        <dbReference type="PROSITE" id="PS51918"/>
    </source>
</evidence>
<dbReference type="EMBL" id="NMUL01000038">
    <property type="protein sequence ID" value="OXM63114.1"/>
    <property type="molecule type" value="Genomic_DNA"/>
</dbReference>
<dbReference type="Pfam" id="PF04055">
    <property type="entry name" value="Radical_SAM"/>
    <property type="match status" value="1"/>
</dbReference>
<dbReference type="CDD" id="cd01335">
    <property type="entry name" value="Radical_SAM"/>
    <property type="match status" value="1"/>
</dbReference>
<dbReference type="GO" id="GO:0003824">
    <property type="term" value="F:catalytic activity"/>
    <property type="evidence" value="ECO:0007669"/>
    <property type="project" value="InterPro"/>
</dbReference>
<dbReference type="SFLD" id="SFLDG01067">
    <property type="entry name" value="SPASM/twitch_domain_containing"/>
    <property type="match status" value="1"/>
</dbReference>
<name>A0A229SWT4_9PSEU</name>
<dbReference type="Proteomes" id="UP000215199">
    <property type="component" value="Unassembled WGS sequence"/>
</dbReference>
<organism evidence="6 7">
    <name type="scientific">Amycolatopsis vastitatis</name>
    <dbReference type="NCBI Taxonomy" id="1905142"/>
    <lineage>
        <taxon>Bacteria</taxon>
        <taxon>Bacillati</taxon>
        <taxon>Actinomycetota</taxon>
        <taxon>Actinomycetes</taxon>
        <taxon>Pseudonocardiales</taxon>
        <taxon>Pseudonocardiaceae</taxon>
        <taxon>Amycolatopsis</taxon>
    </lineage>
</organism>
<dbReference type="InterPro" id="IPR013785">
    <property type="entry name" value="Aldolase_TIM"/>
</dbReference>
<evidence type="ECO:0000313" key="6">
    <source>
        <dbReference type="EMBL" id="OXM63114.1"/>
    </source>
</evidence>
<evidence type="ECO:0000313" key="7">
    <source>
        <dbReference type="Proteomes" id="UP000215199"/>
    </source>
</evidence>
<dbReference type="OrthoDB" id="9782387at2"/>
<evidence type="ECO:0000256" key="1">
    <source>
        <dbReference type="ARBA" id="ARBA00022691"/>
    </source>
</evidence>
<dbReference type="Gene3D" id="3.20.20.70">
    <property type="entry name" value="Aldolase class I"/>
    <property type="match status" value="1"/>
</dbReference>
<accession>A0A229SWT4</accession>
<sequence length="373" mass="40626">MHQVIATPFQGSFLLLSPGKPQGLKIPQVKFDQLSALSADDPCPEWLTGVVHRTWKLDASGRKAADVMIVRSPSFLNYGRASYELNLGCNYDCKHCYLGVKEFEGLPWNDRVEVLHALRDAGVVWLQLTGGEPMIDKQFAATYSYAFALGMMIEVLTNGSRLFNPVMLDMLTQRRPHKLTLSVYGATEETYDGLTQRRGAHKAFSRGLAAAHEAGLPLELSIIITKDNAHEVDAMRALAERYGIPSADFANISPTIYGGADVLATQSPEHLTKRAQFNGCDAGSTFFHVDPHGNASTCKVARDPKISLVEEGIQGLRRLAGIADGLLARQGGCTGCQLSGTCGTCMPLASLFRKAKAPLANYCQHTEERKVAN</sequence>
<dbReference type="SFLD" id="SFLDS00029">
    <property type="entry name" value="Radical_SAM"/>
    <property type="match status" value="1"/>
</dbReference>
<dbReference type="AlphaFoldDB" id="A0A229SWT4"/>